<feature type="compositionally biased region" description="Low complexity" evidence="1">
    <location>
        <begin position="188"/>
        <end position="199"/>
    </location>
</feature>
<protein>
    <submittedName>
        <fullName evidence="2">Uncharacterized protein</fullName>
    </submittedName>
</protein>
<dbReference type="Proteomes" id="UP000007800">
    <property type="component" value="Unassembled WGS sequence"/>
</dbReference>
<evidence type="ECO:0000256" key="1">
    <source>
        <dbReference type="SAM" id="MobiDB-lite"/>
    </source>
</evidence>
<dbReference type="EMBL" id="GG678232">
    <property type="protein sequence ID" value="EER09521.1"/>
    <property type="molecule type" value="Genomic_DNA"/>
</dbReference>
<dbReference type="InParanoid" id="C5L1B4"/>
<feature type="compositionally biased region" description="Polar residues" evidence="1">
    <location>
        <begin position="238"/>
        <end position="247"/>
    </location>
</feature>
<reference evidence="2 3" key="1">
    <citation type="submission" date="2008-07" db="EMBL/GenBank/DDBJ databases">
        <authorList>
            <person name="El-Sayed N."/>
            <person name="Caler E."/>
            <person name="Inman J."/>
            <person name="Amedeo P."/>
            <person name="Hass B."/>
            <person name="Wortman J."/>
        </authorList>
    </citation>
    <scope>NUCLEOTIDE SEQUENCE [LARGE SCALE GENOMIC DNA]</scope>
    <source>
        <strain evidence="3">ATCC 50983 / TXsc</strain>
    </source>
</reference>
<evidence type="ECO:0000313" key="3">
    <source>
        <dbReference type="Proteomes" id="UP000007800"/>
    </source>
</evidence>
<accession>C5L1B4</accession>
<feature type="region of interest" description="Disordered" evidence="1">
    <location>
        <begin position="186"/>
        <end position="249"/>
    </location>
</feature>
<dbReference type="OrthoDB" id="437636at2759"/>
<dbReference type="AlphaFoldDB" id="C5L1B4"/>
<dbReference type="GeneID" id="9052417"/>
<dbReference type="OMA" id="INPLACD"/>
<sequence>MYSYCLKALLPTVSSMSSTLDYSAGVNPLACDYDWLADLTLPEFQCGFPEGSDDSSWMDTHPCDSPLSPSTTASEVSSLDTALLIQQLLAASSSADIAAAQMSQCEDVETGATDGISDDLAYSLPALLELIKTQSPSELGFDVSPLSGTHLEDKASLCYTEQSSLPIHTLADGGKVAYVPVYIPPSPSSTSGDSQLSSSVLTPTVARREQKQQQPRKARKQSYGSSTGSEGELKSRGKQQNKATTGGNKVPSLKDVVAEVYNEQPGCVITLRKIQKLGYKASHIIKQHFATKYGVRVIRLRLVHSRSKGCVERPGQSGPLRPANMGFLVLDKPASVEKVLAGVSKDGIEVINGVAINVLKFIRNPSHRDASEVAAPRPSMGFNEPTNYTVQPSMMDQYSNSDSLYYPSVHMDTWVAQQGLVM</sequence>
<keyword evidence="3" id="KW-1185">Reference proteome</keyword>
<gene>
    <name evidence="2" type="ORF">Pmar_PMAR016453</name>
</gene>
<organism evidence="3">
    <name type="scientific">Perkinsus marinus (strain ATCC 50983 / TXsc)</name>
    <dbReference type="NCBI Taxonomy" id="423536"/>
    <lineage>
        <taxon>Eukaryota</taxon>
        <taxon>Sar</taxon>
        <taxon>Alveolata</taxon>
        <taxon>Perkinsozoa</taxon>
        <taxon>Perkinsea</taxon>
        <taxon>Perkinsida</taxon>
        <taxon>Perkinsidae</taxon>
        <taxon>Perkinsus</taxon>
    </lineage>
</organism>
<name>C5L1B4_PERM5</name>
<evidence type="ECO:0000313" key="2">
    <source>
        <dbReference type="EMBL" id="EER09521.1"/>
    </source>
</evidence>
<proteinExistence type="predicted"/>
<dbReference type="RefSeq" id="XP_002777705.1">
    <property type="nucleotide sequence ID" value="XM_002777659.1"/>
</dbReference>